<keyword evidence="3" id="KW-1185">Reference proteome</keyword>
<dbReference type="EMBL" id="BGPR01001253">
    <property type="protein sequence ID" value="GBM49384.1"/>
    <property type="molecule type" value="Genomic_DNA"/>
</dbReference>
<evidence type="ECO:0000313" key="3">
    <source>
        <dbReference type="Proteomes" id="UP000499080"/>
    </source>
</evidence>
<proteinExistence type="predicted"/>
<gene>
    <name evidence="2" type="ORF">AVEN_32515_1</name>
</gene>
<reference evidence="2 3" key="1">
    <citation type="journal article" date="2019" name="Sci. Rep.">
        <title>Orb-weaving spider Araneus ventricosus genome elucidates the spidroin gene catalogue.</title>
        <authorList>
            <person name="Kono N."/>
            <person name="Nakamura H."/>
            <person name="Ohtoshi R."/>
            <person name="Moran D.A.P."/>
            <person name="Shinohara A."/>
            <person name="Yoshida Y."/>
            <person name="Fujiwara M."/>
            <person name="Mori M."/>
            <person name="Tomita M."/>
            <person name="Arakawa K."/>
        </authorList>
    </citation>
    <scope>NUCLEOTIDE SEQUENCE [LARGE SCALE GENOMIC DNA]</scope>
</reference>
<comment type="caution">
    <text evidence="2">The sequence shown here is derived from an EMBL/GenBank/DDBJ whole genome shotgun (WGS) entry which is preliminary data.</text>
</comment>
<dbReference type="Pfam" id="PF20700">
    <property type="entry name" value="Mutator"/>
    <property type="match status" value="1"/>
</dbReference>
<feature type="domain" description="Mutator-like transposase" evidence="1">
    <location>
        <begin position="20"/>
        <end position="271"/>
    </location>
</feature>
<organism evidence="2 3">
    <name type="scientific">Araneus ventricosus</name>
    <name type="common">Orbweaver spider</name>
    <name type="synonym">Epeira ventricosa</name>
    <dbReference type="NCBI Taxonomy" id="182803"/>
    <lineage>
        <taxon>Eukaryota</taxon>
        <taxon>Metazoa</taxon>
        <taxon>Ecdysozoa</taxon>
        <taxon>Arthropoda</taxon>
        <taxon>Chelicerata</taxon>
        <taxon>Arachnida</taxon>
        <taxon>Araneae</taxon>
        <taxon>Araneomorphae</taxon>
        <taxon>Entelegynae</taxon>
        <taxon>Araneoidea</taxon>
        <taxon>Araneidae</taxon>
        <taxon>Araneus</taxon>
    </lineage>
</organism>
<dbReference type="AlphaFoldDB" id="A0A4Y2GBN3"/>
<dbReference type="InterPro" id="IPR049012">
    <property type="entry name" value="Mutator_transp_dom"/>
</dbReference>
<name>A0A4Y2GBN3_ARAVE</name>
<accession>A0A4Y2GBN3</accession>
<evidence type="ECO:0000313" key="2">
    <source>
        <dbReference type="EMBL" id="GBM49384.1"/>
    </source>
</evidence>
<evidence type="ECO:0000259" key="1">
    <source>
        <dbReference type="Pfam" id="PF20700"/>
    </source>
</evidence>
<dbReference type="Proteomes" id="UP000499080">
    <property type="component" value="Unassembled WGS sequence"/>
</dbReference>
<sequence>MFSMCFLHKSYEEKQSYKDDVLQVSLKIIRQKHNELASPSDKNEDIIDITVSYDGTWQKRGHTSLYCIAIVADILTVVVIDYEILSKYCPEYTTAKRDLGEHNVDFSIWYKAHKPESSENYVGSSNAMDVKAAEIFWTRSIENCSMRYMNVLSDCDSKTYQHLLELDVYDDGMKISKEKCLNHVAKRLGTGLRNKVKEWRSKGVTIGGRKEESLKESTTLKLTNFYRKDIKDNVPDVQKMKTAIVSSMIHTSSTDKAPKHNKGPTGLKSWCFYQRTLTNNKKPNSHSSIKTKLSKQALEKILPVYQRLANNEQTRCVSGKTQNVNERIHSVIWKNCPKETSVFKTRLELAVISVIGAFNFGCLNNLSAEQNELNSESVHNARRRDERHIAQSKSRGTGKCKRKIILMTLSKSNNNTKIIEKEGETYASVKF</sequence>
<protein>
    <recommendedName>
        <fullName evidence="1">Mutator-like transposase domain-containing protein</fullName>
    </recommendedName>
</protein>